<dbReference type="Proteomes" id="UP001165653">
    <property type="component" value="Unassembled WGS sequence"/>
</dbReference>
<keyword evidence="3" id="KW-0378">Hydrolase</keyword>
<dbReference type="SUPFAM" id="SSF52266">
    <property type="entry name" value="SGNH hydrolase"/>
    <property type="match status" value="1"/>
</dbReference>
<keyword evidence="4" id="KW-1185">Reference proteome</keyword>
<name>A0ABT3FZ96_9BACT</name>
<gene>
    <name evidence="3" type="ORF">OJ996_03305</name>
</gene>
<dbReference type="PANTHER" id="PTHR30383">
    <property type="entry name" value="THIOESTERASE 1/PROTEASE 1/LYSOPHOSPHOLIPASE L1"/>
    <property type="match status" value="1"/>
</dbReference>
<dbReference type="PANTHER" id="PTHR30383:SF5">
    <property type="entry name" value="SGNH HYDROLASE-TYPE ESTERASE DOMAIN-CONTAINING PROTEIN"/>
    <property type="match status" value="1"/>
</dbReference>
<evidence type="ECO:0000313" key="3">
    <source>
        <dbReference type="EMBL" id="MCW1912586.1"/>
    </source>
</evidence>
<dbReference type="CDD" id="cd00229">
    <property type="entry name" value="SGNH_hydrolase"/>
    <property type="match status" value="1"/>
</dbReference>
<comment type="caution">
    <text evidence="3">The sequence shown here is derived from an EMBL/GenBank/DDBJ whole genome shotgun (WGS) entry which is preliminary data.</text>
</comment>
<dbReference type="Pfam" id="PF13472">
    <property type="entry name" value="Lipase_GDSL_2"/>
    <property type="match status" value="1"/>
</dbReference>
<feature type="domain" description="SGNH hydrolase-type esterase" evidence="2">
    <location>
        <begin position="51"/>
        <end position="224"/>
    </location>
</feature>
<dbReference type="RefSeq" id="WP_264511132.1">
    <property type="nucleotide sequence ID" value="NZ_JAPDDR010000002.1"/>
</dbReference>
<evidence type="ECO:0000259" key="2">
    <source>
        <dbReference type="Pfam" id="PF13472"/>
    </source>
</evidence>
<reference evidence="3" key="1">
    <citation type="submission" date="2022-10" db="EMBL/GenBank/DDBJ databases">
        <title>Luteolibacter sp. GHJ8, whole genome shotgun sequencing project.</title>
        <authorList>
            <person name="Zhao G."/>
            <person name="Shen L."/>
        </authorList>
    </citation>
    <scope>NUCLEOTIDE SEQUENCE</scope>
    <source>
        <strain evidence="3">GHJ8</strain>
    </source>
</reference>
<organism evidence="3 4">
    <name type="scientific">Luteolibacter rhizosphaerae</name>
    <dbReference type="NCBI Taxonomy" id="2989719"/>
    <lineage>
        <taxon>Bacteria</taxon>
        <taxon>Pseudomonadati</taxon>
        <taxon>Verrucomicrobiota</taxon>
        <taxon>Verrucomicrobiia</taxon>
        <taxon>Verrucomicrobiales</taxon>
        <taxon>Verrucomicrobiaceae</taxon>
        <taxon>Luteolibacter</taxon>
    </lineage>
</organism>
<keyword evidence="1" id="KW-0732">Signal</keyword>
<dbReference type="PROSITE" id="PS51257">
    <property type="entry name" value="PROKAR_LIPOPROTEIN"/>
    <property type="match status" value="1"/>
</dbReference>
<dbReference type="InterPro" id="IPR013830">
    <property type="entry name" value="SGNH_hydro"/>
</dbReference>
<accession>A0ABT3FZ96</accession>
<evidence type="ECO:0000313" key="4">
    <source>
        <dbReference type="Proteomes" id="UP001165653"/>
    </source>
</evidence>
<evidence type="ECO:0000256" key="1">
    <source>
        <dbReference type="SAM" id="SignalP"/>
    </source>
</evidence>
<protein>
    <submittedName>
        <fullName evidence="3">SGNH/GDSL hydrolase family protein</fullName>
    </submittedName>
</protein>
<dbReference type="Gene3D" id="3.40.50.1110">
    <property type="entry name" value="SGNH hydrolase"/>
    <property type="match status" value="1"/>
</dbReference>
<feature type="chain" id="PRO_5046350051" evidence="1">
    <location>
        <begin position="24"/>
        <end position="236"/>
    </location>
</feature>
<dbReference type="InterPro" id="IPR036514">
    <property type="entry name" value="SGNH_hydro_sf"/>
</dbReference>
<dbReference type="InterPro" id="IPR051532">
    <property type="entry name" value="Ester_Hydrolysis_Enzymes"/>
</dbReference>
<dbReference type="EMBL" id="JAPDDR010000002">
    <property type="protein sequence ID" value="MCW1912586.1"/>
    <property type="molecule type" value="Genomic_DNA"/>
</dbReference>
<dbReference type="GO" id="GO:0016787">
    <property type="term" value="F:hydrolase activity"/>
    <property type="evidence" value="ECO:0007669"/>
    <property type="project" value="UniProtKB-KW"/>
</dbReference>
<proteinExistence type="predicted"/>
<sequence>MIAPLRVLCWLPLLVLAGCASHAAESPLPPKLIQELKVAWPKNRTIHVIFHGHSVPAGYHKTPEVKPFESYPLMAMEKIQKANPHAVMNAIVTAIGGEDSVKGAARFEKDVLSLRPDVIFIDYALNDRRMPEAQVEKAWRSMARAAKKKGVPVVFLTPTGADGARYDAPDEPLEIRAAIIRKVASEEGVPVGDVLVAWKAALKGTRQERLLATGNHPNKRGHEIAAKVIARMFGVL</sequence>
<feature type="signal peptide" evidence="1">
    <location>
        <begin position="1"/>
        <end position="23"/>
    </location>
</feature>